<dbReference type="EMBL" id="JBDJPC010000001">
    <property type="protein sequence ID" value="KAL1517507.1"/>
    <property type="molecule type" value="Genomic_DNA"/>
</dbReference>
<dbReference type="SUPFAM" id="SSF51735">
    <property type="entry name" value="NAD(P)-binding Rossmann-fold domains"/>
    <property type="match status" value="1"/>
</dbReference>
<evidence type="ECO:0000256" key="3">
    <source>
        <dbReference type="SAM" id="SignalP"/>
    </source>
</evidence>
<dbReference type="InterPro" id="IPR036291">
    <property type="entry name" value="NAD(P)-bd_dom_sf"/>
</dbReference>
<keyword evidence="5" id="KW-1185">Reference proteome</keyword>
<sequence>MIRNITCAVFSSILFLFALRKYRERKWAKCLNKISLSGKYVVVTGANSGIGYEIAKELVTRGALVVLACRSISKAEETRDKIWKSLPINIPAYYPRPIPMQVNLASLESVFDFVENLSSKIPKIDILVNNAGVAYPRGTHLETKDRIEIHFGINHLAHFYLTQLLLYKIDNFSGRVIVITSTLHERGKLDFKSIKEMEFGFFENLYANSKLANVYFVRQLAARTKNSNIKVLGVCPGWVYTRLFRNSMKWYHWLLVPPIALLFMKSPRQGAETAIYCATEPNLESGQLYANCKKYNSKTIFYDEIGEQLWQESEDMIKNALNKQPKKTEWGLL</sequence>
<evidence type="ECO:0000256" key="1">
    <source>
        <dbReference type="ARBA" id="ARBA00023002"/>
    </source>
</evidence>
<protein>
    <submittedName>
        <fullName evidence="4">Uncharacterized protein</fullName>
    </submittedName>
</protein>
<reference evidence="4 5" key="1">
    <citation type="submission" date="2024-05" db="EMBL/GenBank/DDBJ databases">
        <title>Genetic variation in Jamaican populations of the coffee berry borer (Hypothenemus hampei).</title>
        <authorList>
            <person name="Errbii M."/>
            <person name="Myrie A."/>
        </authorList>
    </citation>
    <scope>NUCLEOTIDE SEQUENCE [LARGE SCALE GENOMIC DNA]</scope>
    <source>
        <strain evidence="4">JA-Hopewell-2020-01-JO</strain>
        <tissue evidence="4">Whole body</tissue>
    </source>
</reference>
<dbReference type="PANTHER" id="PTHR43157:SF31">
    <property type="entry name" value="PHOSPHATIDYLINOSITOL-GLYCAN BIOSYNTHESIS CLASS F PROTEIN"/>
    <property type="match status" value="1"/>
</dbReference>
<dbReference type="PRINTS" id="PR00080">
    <property type="entry name" value="SDRFAMILY"/>
</dbReference>
<evidence type="ECO:0000313" key="5">
    <source>
        <dbReference type="Proteomes" id="UP001566132"/>
    </source>
</evidence>
<accession>A0ABD1FE29</accession>
<comment type="caution">
    <text evidence="4">The sequence shown here is derived from an EMBL/GenBank/DDBJ whole genome shotgun (WGS) entry which is preliminary data.</text>
</comment>
<gene>
    <name evidence="4" type="ORF">ABEB36_001263</name>
</gene>
<organism evidence="4 5">
    <name type="scientific">Hypothenemus hampei</name>
    <name type="common">Coffee berry borer</name>
    <dbReference type="NCBI Taxonomy" id="57062"/>
    <lineage>
        <taxon>Eukaryota</taxon>
        <taxon>Metazoa</taxon>
        <taxon>Ecdysozoa</taxon>
        <taxon>Arthropoda</taxon>
        <taxon>Hexapoda</taxon>
        <taxon>Insecta</taxon>
        <taxon>Pterygota</taxon>
        <taxon>Neoptera</taxon>
        <taxon>Endopterygota</taxon>
        <taxon>Coleoptera</taxon>
        <taxon>Polyphaga</taxon>
        <taxon>Cucujiformia</taxon>
        <taxon>Curculionidae</taxon>
        <taxon>Scolytinae</taxon>
        <taxon>Hypothenemus</taxon>
    </lineage>
</organism>
<dbReference type="AlphaFoldDB" id="A0ABD1FE29"/>
<evidence type="ECO:0000313" key="4">
    <source>
        <dbReference type="EMBL" id="KAL1517507.1"/>
    </source>
</evidence>
<proteinExistence type="inferred from homology"/>
<keyword evidence="3" id="KW-0732">Signal</keyword>
<evidence type="ECO:0000256" key="2">
    <source>
        <dbReference type="RuleBase" id="RU000363"/>
    </source>
</evidence>
<comment type="similarity">
    <text evidence="2">Belongs to the short-chain dehydrogenases/reductases (SDR) family.</text>
</comment>
<dbReference type="Pfam" id="PF00106">
    <property type="entry name" value="adh_short"/>
    <property type="match status" value="1"/>
</dbReference>
<dbReference type="PRINTS" id="PR00081">
    <property type="entry name" value="GDHRDH"/>
</dbReference>
<dbReference type="Proteomes" id="UP001566132">
    <property type="component" value="Unassembled WGS sequence"/>
</dbReference>
<dbReference type="PANTHER" id="PTHR43157">
    <property type="entry name" value="PHOSPHATIDYLINOSITOL-GLYCAN BIOSYNTHESIS CLASS F PROTEIN-RELATED"/>
    <property type="match status" value="1"/>
</dbReference>
<keyword evidence="1" id="KW-0560">Oxidoreductase</keyword>
<dbReference type="GO" id="GO:0016491">
    <property type="term" value="F:oxidoreductase activity"/>
    <property type="evidence" value="ECO:0007669"/>
    <property type="project" value="UniProtKB-KW"/>
</dbReference>
<name>A0ABD1FE29_HYPHA</name>
<dbReference type="InterPro" id="IPR002347">
    <property type="entry name" value="SDR_fam"/>
</dbReference>
<feature type="chain" id="PRO_5044839938" evidence="3">
    <location>
        <begin position="21"/>
        <end position="333"/>
    </location>
</feature>
<feature type="signal peptide" evidence="3">
    <location>
        <begin position="1"/>
        <end position="20"/>
    </location>
</feature>
<dbReference type="Gene3D" id="3.40.50.720">
    <property type="entry name" value="NAD(P)-binding Rossmann-like Domain"/>
    <property type="match status" value="1"/>
</dbReference>